<accession>A0ABR9LAP4</accession>
<evidence type="ECO:0000313" key="3">
    <source>
        <dbReference type="Proteomes" id="UP000656548"/>
    </source>
</evidence>
<reference evidence="2 3" key="1">
    <citation type="submission" date="2020-10" db="EMBL/GenBank/DDBJ databases">
        <title>Sequencing the genomes of 1000 actinobacteria strains.</title>
        <authorList>
            <person name="Klenk H.-P."/>
        </authorList>
    </citation>
    <scope>NUCLEOTIDE SEQUENCE [LARGE SCALE GENOMIC DNA]</scope>
    <source>
        <strain evidence="2 3">DSM 46661</strain>
    </source>
</reference>
<comment type="caution">
    <text evidence="2">The sequence shown here is derived from an EMBL/GenBank/DDBJ whole genome shotgun (WGS) entry which is preliminary data.</text>
</comment>
<gene>
    <name evidence="2" type="ORF">H4W30_004816</name>
</gene>
<organism evidence="2 3">
    <name type="scientific">Amycolatopsis roodepoortensis</name>
    <dbReference type="NCBI Taxonomy" id="700274"/>
    <lineage>
        <taxon>Bacteria</taxon>
        <taxon>Bacillati</taxon>
        <taxon>Actinomycetota</taxon>
        <taxon>Actinomycetes</taxon>
        <taxon>Pseudonocardiales</taxon>
        <taxon>Pseudonocardiaceae</taxon>
        <taxon>Amycolatopsis</taxon>
    </lineage>
</organism>
<sequence length="155" mass="16918">MCSRQHRGRGRGRTGRHGHADNGSAGSYDGCPAGSFCAWDGRGGTGRILVTEVSIPDLGAVGMDNQISSIWNRTGVVWCAYDVPSPLNPVLRIGNKRRRHRSPCIDASQNVARGRAGRNTPRRQGRLGSVHRPRPGPAHHQRHSQVSDAVVWWAM</sequence>
<dbReference type="RefSeq" id="WP_192744875.1">
    <property type="nucleotide sequence ID" value="NZ_JADBEJ010000005.1"/>
</dbReference>
<feature type="compositionally biased region" description="Basic residues" evidence="1">
    <location>
        <begin position="1"/>
        <end position="17"/>
    </location>
</feature>
<dbReference type="Proteomes" id="UP000656548">
    <property type="component" value="Unassembled WGS sequence"/>
</dbReference>
<dbReference type="EMBL" id="JADBEJ010000005">
    <property type="protein sequence ID" value="MBE1577756.1"/>
    <property type="molecule type" value="Genomic_DNA"/>
</dbReference>
<keyword evidence="3" id="KW-1185">Reference proteome</keyword>
<evidence type="ECO:0000256" key="1">
    <source>
        <dbReference type="SAM" id="MobiDB-lite"/>
    </source>
</evidence>
<dbReference type="Pfam" id="PF03995">
    <property type="entry name" value="Inhibitor_I36"/>
    <property type="match status" value="1"/>
</dbReference>
<name>A0ABR9LAP4_9PSEU</name>
<feature type="region of interest" description="Disordered" evidence="1">
    <location>
        <begin position="112"/>
        <end position="145"/>
    </location>
</feature>
<proteinExistence type="predicted"/>
<feature type="region of interest" description="Disordered" evidence="1">
    <location>
        <begin position="1"/>
        <end position="25"/>
    </location>
</feature>
<protein>
    <submittedName>
        <fullName evidence="2">Uncharacterized protein</fullName>
    </submittedName>
</protein>
<evidence type="ECO:0000313" key="2">
    <source>
        <dbReference type="EMBL" id="MBE1577756.1"/>
    </source>
</evidence>
<feature type="compositionally biased region" description="Basic residues" evidence="1">
    <location>
        <begin position="120"/>
        <end position="143"/>
    </location>
</feature>